<evidence type="ECO:0000313" key="5">
    <source>
        <dbReference type="Proteomes" id="UP000325313"/>
    </source>
</evidence>
<evidence type="ECO:0000313" key="4">
    <source>
        <dbReference type="Proteomes" id="UP000324748"/>
    </source>
</evidence>
<dbReference type="Proteomes" id="UP000324748">
    <property type="component" value="Unassembled WGS sequence"/>
</dbReference>
<dbReference type="Proteomes" id="UP000325313">
    <property type="component" value="Unassembled WGS sequence"/>
</dbReference>
<evidence type="ECO:0000256" key="1">
    <source>
        <dbReference type="SAM" id="SignalP"/>
    </source>
</evidence>
<evidence type="ECO:0008006" key="6">
    <source>
        <dbReference type="Google" id="ProtNLM"/>
    </source>
</evidence>
<keyword evidence="1" id="KW-0732">Signal</keyword>
<evidence type="ECO:0000313" key="2">
    <source>
        <dbReference type="EMBL" id="KAA1065821.1"/>
    </source>
</evidence>
<reference evidence="4 5" key="1">
    <citation type="submission" date="2019-05" db="EMBL/GenBank/DDBJ databases">
        <title>Emergence of the Ug99 lineage of the wheat stem rust pathogen through somatic hybridization.</title>
        <authorList>
            <person name="Li F."/>
            <person name="Upadhyaya N.M."/>
            <person name="Sperschneider J."/>
            <person name="Matny O."/>
            <person name="Nguyen-Phuc H."/>
            <person name="Mago R."/>
            <person name="Raley C."/>
            <person name="Miller M.E."/>
            <person name="Silverstein K.A.T."/>
            <person name="Henningsen E."/>
            <person name="Hirsch C.D."/>
            <person name="Visser B."/>
            <person name="Pretorius Z.A."/>
            <person name="Steffenson B.J."/>
            <person name="Schwessinger B."/>
            <person name="Dodds P.N."/>
            <person name="Figueroa M."/>
        </authorList>
    </citation>
    <scope>NUCLEOTIDE SEQUENCE [LARGE SCALE GENOMIC DNA]</scope>
    <source>
        <strain evidence="2">21-0</strain>
        <strain evidence="3 5">Ug99</strain>
    </source>
</reference>
<organism evidence="3 5">
    <name type="scientific">Puccinia graminis f. sp. tritici</name>
    <dbReference type="NCBI Taxonomy" id="56615"/>
    <lineage>
        <taxon>Eukaryota</taxon>
        <taxon>Fungi</taxon>
        <taxon>Dikarya</taxon>
        <taxon>Basidiomycota</taxon>
        <taxon>Pucciniomycotina</taxon>
        <taxon>Pucciniomycetes</taxon>
        <taxon>Pucciniales</taxon>
        <taxon>Pucciniaceae</taxon>
        <taxon>Puccinia</taxon>
    </lineage>
</organism>
<feature type="signal peptide" evidence="1">
    <location>
        <begin position="1"/>
        <end position="22"/>
    </location>
</feature>
<comment type="caution">
    <text evidence="3">The sequence shown here is derived from an EMBL/GenBank/DDBJ whole genome shotgun (WGS) entry which is preliminary data.</text>
</comment>
<dbReference type="AlphaFoldDB" id="A0A5B0M4G9"/>
<dbReference type="EMBL" id="VSWC01000196">
    <property type="protein sequence ID" value="KAA1065821.1"/>
    <property type="molecule type" value="Genomic_DNA"/>
</dbReference>
<proteinExistence type="predicted"/>
<protein>
    <recommendedName>
        <fullName evidence="6">SREBP regulating gene protein</fullName>
    </recommendedName>
</protein>
<evidence type="ECO:0000313" key="3">
    <source>
        <dbReference type="EMBL" id="KAA1070890.1"/>
    </source>
</evidence>
<feature type="chain" id="PRO_5036137150" description="SREBP regulating gene protein" evidence="1">
    <location>
        <begin position="23"/>
        <end position="121"/>
    </location>
</feature>
<name>A0A5B0M4G9_PUCGR</name>
<keyword evidence="4" id="KW-1185">Reference proteome</keyword>
<dbReference type="EMBL" id="VDEP01000483">
    <property type="protein sequence ID" value="KAA1070890.1"/>
    <property type="molecule type" value="Genomic_DNA"/>
</dbReference>
<gene>
    <name evidence="2" type="ORF">PGT21_011190</name>
    <name evidence="3" type="ORF">PGTUg99_002902</name>
</gene>
<accession>A0A5B0M4G9</accession>
<sequence length="121" mass="13428">MLSVKIVSLLAALALQGQVVDARQQFSNFLCDNPDYAHSYCSHRTHSNNGTLIAVEIQIPRKIKENLYICDDVQDPTIAILNECCQNYFKPPRGTNNLKLTPVPSPAYFAGLCSTSKKNDV</sequence>